<sequence length="338" mass="38524">MSMAPRSNPLAPPFTPPNEAAKPFSSPPSTNVLIPLSKWAATCHPMMDQVTKESNEYFLIHWHFPSEESKQKFLEQDLTGWVGWDYPTALPSRLLICTKYMTYFFLTDDMMETMSISEGKALSERLIAIAKGEVEADRGAPVEYIVSDLWDQCRAIGSDFAHDIEETTFEYWRYQASTKRITPMGLRAMLDYRRVDIAAGPILAFLRFVTDLWIPSSDSARIKVMERNYANHLAVVNDLYSLNKELRSVKVNHTEGATLINTVAVLANDGDLSLNASKRVLWAMVREWEACHDAMAGELLRDGASKDLITYAQLMRIQLSGNEFWSRYTLRYNKVIEE</sequence>
<dbReference type="PANTHER" id="PTHR35201:SF4">
    <property type="entry name" value="BETA-PINACENE SYNTHASE-RELATED"/>
    <property type="match status" value="1"/>
</dbReference>
<proteinExistence type="inferred from homology"/>
<evidence type="ECO:0000256" key="1">
    <source>
        <dbReference type="ARBA" id="ARBA00001946"/>
    </source>
</evidence>
<keyword evidence="7" id="KW-1185">Reference proteome</keyword>
<dbReference type="EMBL" id="JAVFKD010000001">
    <property type="protein sequence ID" value="KAK5999161.1"/>
    <property type="molecule type" value="Genomic_DNA"/>
</dbReference>
<dbReference type="Pfam" id="PF19086">
    <property type="entry name" value="Terpene_syn_C_2"/>
    <property type="match status" value="1"/>
</dbReference>
<evidence type="ECO:0000313" key="6">
    <source>
        <dbReference type="EMBL" id="KAK5999161.1"/>
    </source>
</evidence>
<dbReference type="PANTHER" id="PTHR35201">
    <property type="entry name" value="TERPENE SYNTHASE"/>
    <property type="match status" value="1"/>
</dbReference>
<comment type="cofactor">
    <cofactor evidence="1 4">
        <name>Mg(2+)</name>
        <dbReference type="ChEBI" id="CHEBI:18420"/>
    </cofactor>
</comment>
<reference evidence="6 7" key="1">
    <citation type="submission" date="2024-01" db="EMBL/GenBank/DDBJ databases">
        <title>Complete genome of Cladobotryum mycophilum ATHUM6906.</title>
        <authorList>
            <person name="Christinaki A.C."/>
            <person name="Myridakis A.I."/>
            <person name="Kouvelis V.N."/>
        </authorList>
    </citation>
    <scope>NUCLEOTIDE SEQUENCE [LARGE SCALE GENOMIC DNA]</scope>
    <source>
        <strain evidence="6 7">ATHUM6906</strain>
    </source>
</reference>
<dbReference type="Gene3D" id="1.10.600.10">
    <property type="entry name" value="Farnesyl Diphosphate Synthase"/>
    <property type="match status" value="1"/>
</dbReference>
<keyword evidence="4" id="KW-0456">Lyase</keyword>
<comment type="caution">
    <text evidence="6">The sequence shown here is derived from an EMBL/GenBank/DDBJ whole genome shotgun (WGS) entry which is preliminary data.</text>
</comment>
<protein>
    <recommendedName>
        <fullName evidence="4">Terpene synthase</fullName>
        <ecNumber evidence="4">4.2.3.-</ecNumber>
    </recommendedName>
</protein>
<evidence type="ECO:0000256" key="4">
    <source>
        <dbReference type="RuleBase" id="RU366034"/>
    </source>
</evidence>
<name>A0ABR0T402_9HYPO</name>
<dbReference type="InterPro" id="IPR008949">
    <property type="entry name" value="Isoprenoid_synthase_dom_sf"/>
</dbReference>
<feature type="region of interest" description="Disordered" evidence="5">
    <location>
        <begin position="1"/>
        <end position="26"/>
    </location>
</feature>
<keyword evidence="3 4" id="KW-0460">Magnesium</keyword>
<evidence type="ECO:0000256" key="3">
    <source>
        <dbReference type="ARBA" id="ARBA00022842"/>
    </source>
</evidence>
<evidence type="ECO:0000256" key="5">
    <source>
        <dbReference type="SAM" id="MobiDB-lite"/>
    </source>
</evidence>
<evidence type="ECO:0000256" key="2">
    <source>
        <dbReference type="ARBA" id="ARBA00006333"/>
    </source>
</evidence>
<dbReference type="SUPFAM" id="SSF48576">
    <property type="entry name" value="Terpenoid synthases"/>
    <property type="match status" value="1"/>
</dbReference>
<dbReference type="EC" id="4.2.3.-" evidence="4"/>
<comment type="similarity">
    <text evidence="2 4">Belongs to the terpene synthase family.</text>
</comment>
<evidence type="ECO:0000313" key="7">
    <source>
        <dbReference type="Proteomes" id="UP001338125"/>
    </source>
</evidence>
<dbReference type="InterPro" id="IPR034686">
    <property type="entry name" value="Terpene_cyclase-like_2"/>
</dbReference>
<accession>A0ABR0T402</accession>
<gene>
    <name evidence="6" type="ORF">PT974_01551</name>
</gene>
<keyword evidence="4" id="KW-0479">Metal-binding</keyword>
<organism evidence="6 7">
    <name type="scientific">Cladobotryum mycophilum</name>
    <dbReference type="NCBI Taxonomy" id="491253"/>
    <lineage>
        <taxon>Eukaryota</taxon>
        <taxon>Fungi</taxon>
        <taxon>Dikarya</taxon>
        <taxon>Ascomycota</taxon>
        <taxon>Pezizomycotina</taxon>
        <taxon>Sordariomycetes</taxon>
        <taxon>Hypocreomycetidae</taxon>
        <taxon>Hypocreales</taxon>
        <taxon>Hypocreaceae</taxon>
        <taxon>Cladobotryum</taxon>
    </lineage>
</organism>
<dbReference type="Proteomes" id="UP001338125">
    <property type="component" value="Unassembled WGS sequence"/>
</dbReference>